<reference evidence="2" key="1">
    <citation type="submission" date="2016-10" db="EMBL/GenBank/DDBJ databases">
        <authorList>
            <person name="Varghese N."/>
        </authorList>
    </citation>
    <scope>NUCLEOTIDE SEQUENCE [LARGE SCALE GENOMIC DNA]</scope>
    <source>
        <strain evidence="2">DSM 24868</strain>
    </source>
</reference>
<dbReference type="eggNOG" id="ENOG502ZR88">
    <property type="taxonomic scope" value="Bacteria"/>
</dbReference>
<accession>A0A1H7A4W8</accession>
<dbReference type="InterPro" id="IPR031876">
    <property type="entry name" value="DUF4760"/>
</dbReference>
<keyword evidence="2" id="KW-1185">Reference proteome</keyword>
<dbReference type="Pfam" id="PF15956">
    <property type="entry name" value="DUF4760"/>
    <property type="match status" value="1"/>
</dbReference>
<protein>
    <submittedName>
        <fullName evidence="1">Uncharacterized protein</fullName>
    </submittedName>
</protein>
<gene>
    <name evidence="1" type="ORF">SAMN05421637_2324</name>
</gene>
<evidence type="ECO:0000313" key="2">
    <source>
        <dbReference type="Proteomes" id="UP000183315"/>
    </source>
</evidence>
<evidence type="ECO:0000313" key="1">
    <source>
        <dbReference type="EMBL" id="SEJ58957.1"/>
    </source>
</evidence>
<dbReference type="Proteomes" id="UP000183315">
    <property type="component" value="Unassembled WGS sequence"/>
</dbReference>
<organism evidence="1 2">
    <name type="scientific">Demequina mangrovi</name>
    <dbReference type="NCBI Taxonomy" id="1043493"/>
    <lineage>
        <taxon>Bacteria</taxon>
        <taxon>Bacillati</taxon>
        <taxon>Actinomycetota</taxon>
        <taxon>Actinomycetes</taxon>
        <taxon>Micrococcales</taxon>
        <taxon>Demequinaceae</taxon>
        <taxon>Demequina</taxon>
    </lineage>
</organism>
<name>A0A1H7A4W8_9MICO</name>
<dbReference type="AlphaFoldDB" id="A0A1H7A4W8"/>
<dbReference type="RefSeq" id="WP_042214696.1">
    <property type="nucleotide sequence ID" value="NZ_BBLU01000007.1"/>
</dbReference>
<sequence length="112" mass="12400">MPTHDDATLMMELLQWHTASGGMEASRFMMSPDFDAAAADSHDRHVFVMLMMGETIGTFVKQGLLDAGLVYDLWAVGLVWDRVGPAALRAREKYGVPALWENFEALARNDVG</sequence>
<proteinExistence type="predicted"/>
<dbReference type="EMBL" id="FNZI01000005">
    <property type="protein sequence ID" value="SEJ58957.1"/>
    <property type="molecule type" value="Genomic_DNA"/>
</dbReference>
<dbReference type="OrthoDB" id="4869756at2"/>
<dbReference type="STRING" id="1043493.SAMN05421637_2324"/>